<sequence precursor="true">MKIILTFFWIIIGAVLLWFFAENLDQSVTIDFFGRTYEHINLVTVIFVSTLLGLLLGTVIMTWQVIKHKARVSSAKRENKKLLKKIEELEKQVKEQEQAADLRKLPDDPDRSNSGFNP</sequence>
<evidence type="ECO:0000256" key="1">
    <source>
        <dbReference type="ARBA" id="ARBA00022475"/>
    </source>
</evidence>
<keyword evidence="10" id="KW-1185">Reference proteome</keyword>
<evidence type="ECO:0000256" key="2">
    <source>
        <dbReference type="ARBA" id="ARBA00022692"/>
    </source>
</evidence>
<evidence type="ECO:0000259" key="7">
    <source>
        <dbReference type="Pfam" id="PF06305"/>
    </source>
</evidence>
<evidence type="ECO:0000313" key="9">
    <source>
        <dbReference type="EMBL" id="EHO42880.1"/>
    </source>
</evidence>
<evidence type="ECO:0000313" key="11">
    <source>
        <dbReference type="Proteomes" id="UP000183868"/>
    </source>
</evidence>
<dbReference type="Proteomes" id="UP000183868">
    <property type="component" value="Chromosome"/>
</dbReference>
<dbReference type="Pfam" id="PF06305">
    <property type="entry name" value="LapA_dom"/>
    <property type="match status" value="1"/>
</dbReference>
<name>H1XV47_CALAY</name>
<evidence type="ECO:0000313" key="10">
    <source>
        <dbReference type="Proteomes" id="UP000004671"/>
    </source>
</evidence>
<protein>
    <submittedName>
        <fullName evidence="8">Putative integral membrane protein</fullName>
    </submittedName>
</protein>
<organism evidence="9 10">
    <name type="scientific">Caldithrix abyssi DSM 13497</name>
    <dbReference type="NCBI Taxonomy" id="880073"/>
    <lineage>
        <taxon>Bacteria</taxon>
        <taxon>Pseudomonadati</taxon>
        <taxon>Calditrichota</taxon>
        <taxon>Calditrichia</taxon>
        <taxon>Calditrichales</taxon>
        <taxon>Calditrichaceae</taxon>
        <taxon>Caldithrix</taxon>
    </lineage>
</organism>
<evidence type="ECO:0000313" key="8">
    <source>
        <dbReference type="EMBL" id="APF18920.1"/>
    </source>
</evidence>
<dbReference type="KEGG" id="caby:Cabys_2171"/>
<dbReference type="InterPro" id="IPR010445">
    <property type="entry name" value="LapA_dom"/>
</dbReference>
<dbReference type="RefSeq" id="WP_006930262.1">
    <property type="nucleotide sequence ID" value="NZ_CM001402.1"/>
</dbReference>
<dbReference type="EMBL" id="CM001402">
    <property type="protein sequence ID" value="EHO42880.1"/>
    <property type="molecule type" value="Genomic_DNA"/>
</dbReference>
<accession>H1XV47</accession>
<evidence type="ECO:0000256" key="4">
    <source>
        <dbReference type="ARBA" id="ARBA00023136"/>
    </source>
</evidence>
<dbReference type="Proteomes" id="UP000004671">
    <property type="component" value="Chromosome"/>
</dbReference>
<reference evidence="8 11" key="2">
    <citation type="submission" date="2016-11" db="EMBL/GenBank/DDBJ databases">
        <title>Genomic analysis of Caldithrix abyssi and proposal of a novel bacterial phylum Caldithrichaeota.</title>
        <authorList>
            <person name="Kublanov I."/>
            <person name="Sigalova O."/>
            <person name="Gavrilov S."/>
            <person name="Lebedinsky A."/>
            <person name="Ivanova N."/>
            <person name="Daum C."/>
            <person name="Reddy T."/>
            <person name="Klenk H.P."/>
            <person name="Goker M."/>
            <person name="Reva O."/>
            <person name="Miroshnichenko M."/>
            <person name="Kyprides N."/>
            <person name="Woyke T."/>
            <person name="Gelfand M."/>
        </authorList>
    </citation>
    <scope>NUCLEOTIDE SEQUENCE [LARGE SCALE GENOMIC DNA]</scope>
    <source>
        <strain evidence="8 11">LF13</strain>
    </source>
</reference>
<gene>
    <name evidence="8" type="ORF">Cabys_2171</name>
    <name evidence="9" type="ORF">Calab_3276</name>
</gene>
<keyword evidence="3 6" id="KW-1133">Transmembrane helix</keyword>
<dbReference type="GO" id="GO:0005886">
    <property type="term" value="C:plasma membrane"/>
    <property type="evidence" value="ECO:0007669"/>
    <property type="project" value="InterPro"/>
</dbReference>
<dbReference type="EMBL" id="CP018099">
    <property type="protein sequence ID" value="APF18920.1"/>
    <property type="molecule type" value="Genomic_DNA"/>
</dbReference>
<dbReference type="HOGENOM" id="CLU_2068765_0_0_0"/>
<keyword evidence="4 6" id="KW-0472">Membrane</keyword>
<reference evidence="9 10" key="1">
    <citation type="submission" date="2011-09" db="EMBL/GenBank/DDBJ databases">
        <title>The permanent draft genome of Caldithrix abyssi DSM 13497.</title>
        <authorList>
            <consortium name="US DOE Joint Genome Institute (JGI-PGF)"/>
            <person name="Lucas S."/>
            <person name="Han J."/>
            <person name="Lapidus A."/>
            <person name="Bruce D."/>
            <person name="Goodwin L."/>
            <person name="Pitluck S."/>
            <person name="Peters L."/>
            <person name="Kyrpides N."/>
            <person name="Mavromatis K."/>
            <person name="Ivanova N."/>
            <person name="Mikhailova N."/>
            <person name="Chertkov O."/>
            <person name="Detter J.C."/>
            <person name="Tapia R."/>
            <person name="Han C."/>
            <person name="Land M."/>
            <person name="Hauser L."/>
            <person name="Markowitz V."/>
            <person name="Cheng J.-F."/>
            <person name="Hugenholtz P."/>
            <person name="Woyke T."/>
            <person name="Wu D."/>
            <person name="Spring S."/>
            <person name="Brambilla E."/>
            <person name="Klenk H.-P."/>
            <person name="Eisen J.A."/>
        </authorList>
    </citation>
    <scope>NUCLEOTIDE SEQUENCE [LARGE SCALE GENOMIC DNA]</scope>
    <source>
        <strain evidence="9 10">DSM 13497</strain>
    </source>
</reference>
<feature type="compositionally biased region" description="Basic and acidic residues" evidence="5">
    <location>
        <begin position="95"/>
        <end position="111"/>
    </location>
</feature>
<dbReference type="AlphaFoldDB" id="H1XV47"/>
<evidence type="ECO:0000256" key="5">
    <source>
        <dbReference type="SAM" id="MobiDB-lite"/>
    </source>
</evidence>
<evidence type="ECO:0000256" key="3">
    <source>
        <dbReference type="ARBA" id="ARBA00022989"/>
    </source>
</evidence>
<feature type="domain" description="Lipopolysaccharide assembly protein A" evidence="7">
    <location>
        <begin position="25"/>
        <end position="87"/>
    </location>
</feature>
<feature type="region of interest" description="Disordered" evidence="5">
    <location>
        <begin position="95"/>
        <end position="118"/>
    </location>
</feature>
<feature type="transmembrane region" description="Helical" evidence="6">
    <location>
        <begin position="45"/>
        <end position="66"/>
    </location>
</feature>
<dbReference type="InParanoid" id="H1XV47"/>
<keyword evidence="2 6" id="KW-0812">Transmembrane</keyword>
<evidence type="ECO:0000256" key="6">
    <source>
        <dbReference type="SAM" id="Phobius"/>
    </source>
</evidence>
<keyword evidence="1" id="KW-1003">Cell membrane</keyword>
<proteinExistence type="predicted"/>
<dbReference type="STRING" id="880073.Cabys_2171"/>
<dbReference type="PaxDb" id="880073-Calab_3276"/>